<reference evidence="3" key="1">
    <citation type="submission" date="2017-09" db="EMBL/GenBank/DDBJ databases">
        <title>Depth-based differentiation of microbial function through sediment-hosted aquifers and enrichment of novel symbionts in the deep terrestrial subsurface.</title>
        <authorList>
            <person name="Probst A.J."/>
            <person name="Ladd B."/>
            <person name="Jarett J.K."/>
            <person name="Geller-Mcgrath D.E."/>
            <person name="Sieber C.M.K."/>
            <person name="Emerson J.B."/>
            <person name="Anantharaman K."/>
            <person name="Thomas B.C."/>
            <person name="Malmstrom R."/>
            <person name="Stieglmeier M."/>
            <person name="Klingl A."/>
            <person name="Woyke T."/>
            <person name="Ryan C.M."/>
            <person name="Banfield J.F."/>
        </authorList>
    </citation>
    <scope>NUCLEOTIDE SEQUENCE [LARGE SCALE GENOMIC DNA]</scope>
</reference>
<keyword evidence="1" id="KW-0812">Transmembrane</keyword>
<feature type="transmembrane region" description="Helical" evidence="1">
    <location>
        <begin position="321"/>
        <end position="344"/>
    </location>
</feature>
<feature type="transmembrane region" description="Helical" evidence="1">
    <location>
        <begin position="158"/>
        <end position="176"/>
    </location>
</feature>
<dbReference type="Proteomes" id="UP000231414">
    <property type="component" value="Unassembled WGS sequence"/>
</dbReference>
<evidence type="ECO:0008006" key="4">
    <source>
        <dbReference type="Google" id="ProtNLM"/>
    </source>
</evidence>
<feature type="transmembrane region" description="Helical" evidence="1">
    <location>
        <begin position="242"/>
        <end position="260"/>
    </location>
</feature>
<accession>A0A2H0X980</accession>
<feature type="transmembrane region" description="Helical" evidence="1">
    <location>
        <begin position="131"/>
        <end position="151"/>
    </location>
</feature>
<organism evidence="2 3">
    <name type="scientific">candidate division WWE3 bacterium CG08_land_8_20_14_0_20_43_13</name>
    <dbReference type="NCBI Taxonomy" id="1975087"/>
    <lineage>
        <taxon>Bacteria</taxon>
        <taxon>Katanobacteria</taxon>
    </lineage>
</organism>
<evidence type="ECO:0000313" key="2">
    <source>
        <dbReference type="EMBL" id="PIS20739.1"/>
    </source>
</evidence>
<evidence type="ECO:0000256" key="1">
    <source>
        <dbReference type="SAM" id="Phobius"/>
    </source>
</evidence>
<feature type="transmembrane region" description="Helical" evidence="1">
    <location>
        <begin position="298"/>
        <end position="315"/>
    </location>
</feature>
<comment type="caution">
    <text evidence="2">The sequence shown here is derived from an EMBL/GenBank/DDBJ whole genome shotgun (WGS) entry which is preliminary data.</text>
</comment>
<feature type="transmembrane region" description="Helical" evidence="1">
    <location>
        <begin position="188"/>
        <end position="212"/>
    </location>
</feature>
<evidence type="ECO:0000313" key="3">
    <source>
        <dbReference type="Proteomes" id="UP000231414"/>
    </source>
</evidence>
<sequence length="555" mass="62904">MALLSGFLNDEHLLNEEKKVDGSQVSSTATSSMAAIHPPWWMWMLCFLVFSLALAARLYFIYHVGNPENAGLGWYGDTYHRWQIAYLSKEVGFGKSFLRLWDLKGMEYFWGIFHPILTSFLFSIFGSTNILIIRLTSVFFGCLTCVWLFILGNRYFNIGAGLALGVFAALFPVAIFNDATGSLEPIGISLMLAGICCWPNFSWATGILWALAAMSRAEAWIFSAGLIFACLLARQVSGGKKIALLVGWMVMMGLYMKILLDRTGNPIYPFWWNFLANAKGEWENAQGITPFQIKVRPYYIAAFIASLPFLIYAVIARPKSYLLTLLGWGNIAFVGMMMGLTSYLKSVVPYFWMIRFFVWPYIFAAGWLMWSFIGVLPKWLRSRSLIFSKIVAGFGVVLAVCLCVFSQIMWRPIIKNYLETQPNWQKASAAGKAIADIYQDGVIWYPESSTELLYFAAQALPNLSGRVVSQMYDSFAYPPFTEYKENGLDLFGNWEKDRHLVLEWIKKEQVSLLLVPAGRDYYLKLVSLEPWLFSSAGSVSGYGTFSAYYVNRDKI</sequence>
<feature type="transmembrane region" description="Helical" evidence="1">
    <location>
        <begin position="385"/>
        <end position="405"/>
    </location>
</feature>
<feature type="transmembrane region" description="Helical" evidence="1">
    <location>
        <begin position="219"/>
        <end position="236"/>
    </location>
</feature>
<gene>
    <name evidence="2" type="ORF">COT52_02225</name>
</gene>
<keyword evidence="1" id="KW-1133">Transmembrane helix</keyword>
<proteinExistence type="predicted"/>
<name>A0A2H0X980_UNCKA</name>
<feature type="transmembrane region" description="Helical" evidence="1">
    <location>
        <begin position="40"/>
        <end position="60"/>
    </location>
</feature>
<keyword evidence="1" id="KW-0472">Membrane</keyword>
<feature type="transmembrane region" description="Helical" evidence="1">
    <location>
        <begin position="108"/>
        <end position="125"/>
    </location>
</feature>
<protein>
    <recommendedName>
        <fullName evidence="4">Glycosyltransferase RgtA/B/C/D-like domain-containing protein</fullName>
    </recommendedName>
</protein>
<dbReference type="EMBL" id="PEYW01000031">
    <property type="protein sequence ID" value="PIS20739.1"/>
    <property type="molecule type" value="Genomic_DNA"/>
</dbReference>
<feature type="transmembrane region" description="Helical" evidence="1">
    <location>
        <begin position="356"/>
        <end position="373"/>
    </location>
</feature>
<dbReference type="AlphaFoldDB" id="A0A2H0X980"/>